<evidence type="ECO:0000256" key="4">
    <source>
        <dbReference type="ARBA" id="ARBA00022475"/>
    </source>
</evidence>
<feature type="transmembrane region" description="Helical" evidence="11">
    <location>
        <begin position="25"/>
        <end position="45"/>
    </location>
</feature>
<evidence type="ECO:0000256" key="7">
    <source>
        <dbReference type="ARBA" id="ARBA00023136"/>
    </source>
</evidence>
<keyword evidence="15" id="KW-1185">Reference proteome</keyword>
<dbReference type="PIRSF" id="PIRSF004862">
    <property type="entry name" value="FliF"/>
    <property type="match status" value="1"/>
</dbReference>
<reference evidence="14 15" key="1">
    <citation type="submission" date="2018-10" db="EMBL/GenBank/DDBJ databases">
        <title>Genome Sequence of Cohnella sp.</title>
        <authorList>
            <person name="Srinivasan S."/>
            <person name="Kim M.K."/>
        </authorList>
    </citation>
    <scope>NUCLEOTIDE SEQUENCE [LARGE SCALE GENOMIC DNA]</scope>
    <source>
        <strain evidence="14 15">18JY8-7</strain>
    </source>
</reference>
<dbReference type="PRINTS" id="PR01009">
    <property type="entry name" value="FLGMRINGFLIF"/>
</dbReference>
<dbReference type="RefSeq" id="WP_123040037.1">
    <property type="nucleotide sequence ID" value="NZ_CP033433.1"/>
</dbReference>
<dbReference type="Gene3D" id="3.30.300.30">
    <property type="match status" value="1"/>
</dbReference>
<name>A0A3G3JUS1_9BACL</name>
<evidence type="ECO:0000256" key="10">
    <source>
        <dbReference type="SAM" id="MobiDB-lite"/>
    </source>
</evidence>
<evidence type="ECO:0000256" key="8">
    <source>
        <dbReference type="ARBA" id="ARBA00023143"/>
    </source>
</evidence>
<comment type="subcellular location">
    <subcellularLocation>
        <location evidence="1 9">Bacterial flagellum basal body</location>
    </subcellularLocation>
    <subcellularLocation>
        <location evidence="2">Cell membrane</location>
        <topology evidence="2">Multi-pass membrane protein</topology>
    </subcellularLocation>
</comment>
<keyword evidence="14" id="KW-0282">Flagellum</keyword>
<feature type="domain" description="Flagellar M-ring N-terminal" evidence="12">
    <location>
        <begin position="46"/>
        <end position="219"/>
    </location>
</feature>
<dbReference type="GO" id="GO:0009431">
    <property type="term" value="C:bacterial-type flagellum basal body, MS ring"/>
    <property type="evidence" value="ECO:0007669"/>
    <property type="project" value="InterPro"/>
</dbReference>
<evidence type="ECO:0000313" key="14">
    <source>
        <dbReference type="EMBL" id="AYQ71976.1"/>
    </source>
</evidence>
<evidence type="ECO:0000259" key="12">
    <source>
        <dbReference type="Pfam" id="PF01514"/>
    </source>
</evidence>
<sequence length="524" mass="56496">MNERWAQVRERLMSFWNQYSKTQKWVLASTAVFLLLAVILLTSWLTRTQYEVAFQNLDSTDAAAIMQYLDGQGISYKLSADGSSISVPSASAARARVDVGSQGLLVNGSIGFKELSESSSSIGTTQEEFQVKLRNALNGEVQQLLQSKQGVQRAKVLINLPQETVFASDEDKEKASASVVLTFKPGFRPKQEEVDSYFNLVKTAVPNLSMDGITIASTTAGELEPSDKVGGSSSSSGAVQSQFELTHQFENEVKKNIQQFLIPMVGMDNMVISVVSTLNFDKKSTEANTVVPLPNNDNNGIVISKESTTESSTGTDGSAGGVAGTGQTDVTNFPGGSSSSTSTSESTHDIVNYEPSRVKDLIESAPYKVKDVSINVGIDSTQMTPEKTAAIQQMLVGSVRTLLAESGQTLNDQDLAKRVSVISQTFNANAAQSSGLTVSAYWLAGLGVLAAALLGGGGYYVYRRRKAAREAAELAAAEVPRVELPTIDIDNVSNESQVRKQLENLAKRKPEEFVNLLRTWLVDE</sequence>
<keyword evidence="4" id="KW-1003">Cell membrane</keyword>
<dbReference type="PANTHER" id="PTHR30046">
    <property type="entry name" value="FLAGELLAR M-RING PROTEIN"/>
    <property type="match status" value="1"/>
</dbReference>
<proteinExistence type="inferred from homology"/>
<dbReference type="NCBIfam" id="TIGR00206">
    <property type="entry name" value="fliF"/>
    <property type="match status" value="1"/>
</dbReference>
<dbReference type="PANTHER" id="PTHR30046:SF0">
    <property type="entry name" value="FLAGELLAR M-RING PROTEIN"/>
    <property type="match status" value="1"/>
</dbReference>
<evidence type="ECO:0000259" key="13">
    <source>
        <dbReference type="Pfam" id="PF08345"/>
    </source>
</evidence>
<dbReference type="Proteomes" id="UP000269097">
    <property type="component" value="Chromosome"/>
</dbReference>
<evidence type="ECO:0000256" key="1">
    <source>
        <dbReference type="ARBA" id="ARBA00004117"/>
    </source>
</evidence>
<dbReference type="AlphaFoldDB" id="A0A3G3JUS1"/>
<keyword evidence="14" id="KW-0969">Cilium</keyword>
<evidence type="ECO:0000313" key="15">
    <source>
        <dbReference type="Proteomes" id="UP000269097"/>
    </source>
</evidence>
<feature type="region of interest" description="Disordered" evidence="10">
    <location>
        <begin position="306"/>
        <end position="350"/>
    </location>
</feature>
<dbReference type="Pfam" id="PF08345">
    <property type="entry name" value="YscJ_FliF_C"/>
    <property type="match status" value="1"/>
</dbReference>
<dbReference type="KEGG" id="coh:EAV92_04990"/>
<keyword evidence="6 11" id="KW-1133">Transmembrane helix</keyword>
<keyword evidence="8 9" id="KW-0975">Bacterial flagellum</keyword>
<dbReference type="InterPro" id="IPR006182">
    <property type="entry name" value="FliF_N_dom"/>
</dbReference>
<dbReference type="EMBL" id="CP033433">
    <property type="protein sequence ID" value="AYQ71976.1"/>
    <property type="molecule type" value="Genomic_DNA"/>
</dbReference>
<gene>
    <name evidence="14" type="primary">fliF</name>
    <name evidence="14" type="ORF">EAV92_04990</name>
</gene>
<evidence type="ECO:0000256" key="5">
    <source>
        <dbReference type="ARBA" id="ARBA00022692"/>
    </source>
</evidence>
<evidence type="ECO:0000256" key="6">
    <source>
        <dbReference type="ARBA" id="ARBA00022989"/>
    </source>
</evidence>
<dbReference type="InterPro" id="IPR045851">
    <property type="entry name" value="AMP-bd_C_sf"/>
</dbReference>
<protein>
    <recommendedName>
        <fullName evidence="9">Flagellar M-ring protein</fullName>
    </recommendedName>
</protein>
<dbReference type="InterPro" id="IPR013556">
    <property type="entry name" value="Flag_M-ring_C"/>
</dbReference>
<dbReference type="Pfam" id="PF01514">
    <property type="entry name" value="YscJ_FliF"/>
    <property type="match status" value="1"/>
</dbReference>
<keyword evidence="7 11" id="KW-0472">Membrane</keyword>
<organism evidence="14 15">
    <name type="scientific">Cohnella candidum</name>
    <dbReference type="NCBI Taxonomy" id="2674991"/>
    <lineage>
        <taxon>Bacteria</taxon>
        <taxon>Bacillati</taxon>
        <taxon>Bacillota</taxon>
        <taxon>Bacilli</taxon>
        <taxon>Bacillales</taxon>
        <taxon>Paenibacillaceae</taxon>
        <taxon>Cohnella</taxon>
    </lineage>
</organism>
<evidence type="ECO:0000256" key="9">
    <source>
        <dbReference type="PIRNR" id="PIRNR004862"/>
    </source>
</evidence>
<evidence type="ECO:0000256" key="11">
    <source>
        <dbReference type="SAM" id="Phobius"/>
    </source>
</evidence>
<keyword evidence="5 11" id="KW-0812">Transmembrane</keyword>
<accession>A0A3G3JUS1</accession>
<feature type="domain" description="Flagellar M-ring C-terminal" evidence="13">
    <location>
        <begin position="261"/>
        <end position="396"/>
    </location>
</feature>
<dbReference type="GO" id="GO:0005886">
    <property type="term" value="C:plasma membrane"/>
    <property type="evidence" value="ECO:0007669"/>
    <property type="project" value="UniProtKB-SubCell"/>
</dbReference>
<dbReference type="InterPro" id="IPR043427">
    <property type="entry name" value="YscJ/FliF"/>
</dbReference>
<evidence type="ECO:0000256" key="3">
    <source>
        <dbReference type="ARBA" id="ARBA00007971"/>
    </source>
</evidence>
<feature type="transmembrane region" description="Helical" evidence="11">
    <location>
        <begin position="440"/>
        <end position="462"/>
    </location>
</feature>
<keyword evidence="14" id="KW-0966">Cell projection</keyword>
<comment type="similarity">
    <text evidence="3 9">Belongs to the FliF family.</text>
</comment>
<dbReference type="GO" id="GO:0071973">
    <property type="term" value="P:bacterial-type flagellum-dependent cell motility"/>
    <property type="evidence" value="ECO:0007669"/>
    <property type="project" value="InterPro"/>
</dbReference>
<dbReference type="InterPro" id="IPR000067">
    <property type="entry name" value="FlgMring_FliF"/>
</dbReference>
<evidence type="ECO:0000256" key="2">
    <source>
        <dbReference type="ARBA" id="ARBA00004651"/>
    </source>
</evidence>
<comment type="function">
    <text evidence="9">The M ring may be actively involved in energy transduction.</text>
</comment>
<dbReference type="GO" id="GO:0003774">
    <property type="term" value="F:cytoskeletal motor activity"/>
    <property type="evidence" value="ECO:0007669"/>
    <property type="project" value="InterPro"/>
</dbReference>